<name>A0AC34QPM1_9BILA</name>
<sequence>MVSSHESYGQLLVFTCISYTLDKMAPKKQKKNADNINSRLAMVTKSGKYCLGYKQTLKTLRNGKAKLVIISSNTPVLRFVFFLRDALKLNIMLCCQRLVSTNITETILNLELLAVVISVFQCSQSLILETQISSVLQKALLPNCFISFVACC</sequence>
<accession>A0AC34QPM1</accession>
<proteinExistence type="predicted"/>
<evidence type="ECO:0000313" key="1">
    <source>
        <dbReference type="Proteomes" id="UP000887576"/>
    </source>
</evidence>
<reference evidence="2" key="1">
    <citation type="submission" date="2022-11" db="UniProtKB">
        <authorList>
            <consortium name="WormBaseParasite"/>
        </authorList>
    </citation>
    <scope>IDENTIFICATION</scope>
</reference>
<protein>
    <submittedName>
        <fullName evidence="2">Large ribosomal subunit protein eL30</fullName>
    </submittedName>
</protein>
<dbReference type="WBParaSite" id="JU765_v2.g18184.t2">
    <property type="protein sequence ID" value="JU765_v2.g18184.t2"/>
    <property type="gene ID" value="JU765_v2.g18184"/>
</dbReference>
<organism evidence="1 2">
    <name type="scientific">Panagrolaimus sp. JU765</name>
    <dbReference type="NCBI Taxonomy" id="591449"/>
    <lineage>
        <taxon>Eukaryota</taxon>
        <taxon>Metazoa</taxon>
        <taxon>Ecdysozoa</taxon>
        <taxon>Nematoda</taxon>
        <taxon>Chromadorea</taxon>
        <taxon>Rhabditida</taxon>
        <taxon>Tylenchina</taxon>
        <taxon>Panagrolaimomorpha</taxon>
        <taxon>Panagrolaimoidea</taxon>
        <taxon>Panagrolaimidae</taxon>
        <taxon>Panagrolaimus</taxon>
    </lineage>
</organism>
<evidence type="ECO:0000313" key="2">
    <source>
        <dbReference type="WBParaSite" id="JU765_v2.g18184.t2"/>
    </source>
</evidence>
<dbReference type="Proteomes" id="UP000887576">
    <property type="component" value="Unplaced"/>
</dbReference>